<evidence type="ECO:0000313" key="3">
    <source>
        <dbReference type="Proteomes" id="UP000551616"/>
    </source>
</evidence>
<feature type="domain" description="Integrase catalytic" evidence="1">
    <location>
        <begin position="146"/>
        <end position="334"/>
    </location>
</feature>
<dbReference type="EMBL" id="JABRWO010000007">
    <property type="protein sequence ID" value="MBA2115587.1"/>
    <property type="molecule type" value="Genomic_DNA"/>
</dbReference>
<dbReference type="RefSeq" id="WP_207397017.1">
    <property type="nucleotide sequence ID" value="NZ_JABRWO010000007.1"/>
</dbReference>
<dbReference type="PROSITE" id="PS50994">
    <property type="entry name" value="INTEGRASE"/>
    <property type="match status" value="1"/>
</dbReference>
<reference evidence="2 3" key="1">
    <citation type="submission" date="2020-05" db="EMBL/GenBank/DDBJ databases">
        <title>Bremerella alba sp. nov., a novel planctomycete isolated from the surface of the macroalga Fucus spiralis.</title>
        <authorList>
            <person name="Godinho O."/>
            <person name="Botelho R."/>
            <person name="Albuquerque L."/>
            <person name="Wiegand S."/>
            <person name="Da Costa M.S."/>
            <person name="Lobo-Da-Cunha A."/>
            <person name="Jogler C."/>
            <person name="Lage O.M."/>
        </authorList>
    </citation>
    <scope>NUCLEOTIDE SEQUENCE [LARGE SCALE GENOMIC DNA]</scope>
    <source>
        <strain evidence="2 3">FF15</strain>
    </source>
</reference>
<name>A0A7V8V5Y5_9BACT</name>
<dbReference type="AlphaFoldDB" id="A0A7V8V5Y5"/>
<dbReference type="Pfam" id="PF13683">
    <property type="entry name" value="rve_3"/>
    <property type="match status" value="1"/>
</dbReference>
<dbReference type="GO" id="GO:0003676">
    <property type="term" value="F:nucleic acid binding"/>
    <property type="evidence" value="ECO:0007669"/>
    <property type="project" value="InterPro"/>
</dbReference>
<dbReference type="SUPFAM" id="SSF53098">
    <property type="entry name" value="Ribonuclease H-like"/>
    <property type="match status" value="1"/>
</dbReference>
<organism evidence="2 3">
    <name type="scientific">Bremerella alba</name>
    <dbReference type="NCBI Taxonomy" id="980252"/>
    <lineage>
        <taxon>Bacteria</taxon>
        <taxon>Pseudomonadati</taxon>
        <taxon>Planctomycetota</taxon>
        <taxon>Planctomycetia</taxon>
        <taxon>Pirellulales</taxon>
        <taxon>Pirellulaceae</taxon>
        <taxon>Bremerella</taxon>
    </lineage>
</organism>
<protein>
    <recommendedName>
        <fullName evidence="1">Integrase catalytic domain-containing protein</fullName>
    </recommendedName>
</protein>
<keyword evidence="3" id="KW-1185">Reference proteome</keyword>
<dbReference type="Gene3D" id="3.30.420.10">
    <property type="entry name" value="Ribonuclease H-like superfamily/Ribonuclease H"/>
    <property type="match status" value="1"/>
</dbReference>
<dbReference type="InterPro" id="IPR001584">
    <property type="entry name" value="Integrase_cat-core"/>
</dbReference>
<dbReference type="InterPro" id="IPR036397">
    <property type="entry name" value="RNaseH_sf"/>
</dbReference>
<dbReference type="Proteomes" id="UP000551616">
    <property type="component" value="Unassembled WGS sequence"/>
</dbReference>
<proteinExistence type="predicted"/>
<gene>
    <name evidence="2" type="ORF">HOV93_27690</name>
</gene>
<evidence type="ECO:0000313" key="2">
    <source>
        <dbReference type="EMBL" id="MBA2115587.1"/>
    </source>
</evidence>
<accession>A0A7V8V5Y5</accession>
<dbReference type="InterPro" id="IPR009057">
    <property type="entry name" value="Homeodomain-like_sf"/>
</dbReference>
<sequence length="354" mass="41174">MKNIYHKLLLLIAGSTQKELPAQIRYLKVENEVLRSKLPKRISVTTQEKNRLVKFGAKLGKAVHEIVTIVAPSTLLRWIRESKKPGGIKPVRKGRPRTKEEIRELIIRMARENDWGYTRIMGELKKLGIKPPSRNTVKNILKENGLDPGPKRGEGTWDEFLKMHAATLWQCDFYSKRVLTLKGWRDLYVLVFLHVDSRQVFITSSTFHPNEEWTTLQVEKFLEHAKSKELSVQTLMHDRDKTFTTKVDATLQAMDIRVVKSAYRSPNTNAFVERFIQTLQQECLDHFVVFGQEHMDYLVHEFVDFYHEEQPHQGKENQLLTSVDQPEAEILSINSVKCHERLGGVLKHYHRQAA</sequence>
<dbReference type="InterPro" id="IPR012337">
    <property type="entry name" value="RNaseH-like_sf"/>
</dbReference>
<evidence type="ECO:0000259" key="1">
    <source>
        <dbReference type="PROSITE" id="PS50994"/>
    </source>
</evidence>
<dbReference type="GO" id="GO:0015074">
    <property type="term" value="P:DNA integration"/>
    <property type="evidence" value="ECO:0007669"/>
    <property type="project" value="InterPro"/>
</dbReference>
<dbReference type="SUPFAM" id="SSF46689">
    <property type="entry name" value="Homeodomain-like"/>
    <property type="match status" value="1"/>
</dbReference>
<comment type="caution">
    <text evidence="2">The sequence shown here is derived from an EMBL/GenBank/DDBJ whole genome shotgun (WGS) entry which is preliminary data.</text>
</comment>